<reference evidence="2 3" key="1">
    <citation type="journal article" date="2014" name="Agronomy (Basel)">
        <title>A Draft Genome Sequence for Ensete ventricosum, the Drought-Tolerant Tree Against Hunger.</title>
        <authorList>
            <person name="Harrison J."/>
            <person name="Moore K.A."/>
            <person name="Paszkiewicz K."/>
            <person name="Jones T."/>
            <person name="Grant M."/>
            <person name="Ambacheew D."/>
            <person name="Muzemil S."/>
            <person name="Studholme D.J."/>
        </authorList>
    </citation>
    <scope>NUCLEOTIDE SEQUENCE [LARGE SCALE GENOMIC DNA]</scope>
</reference>
<name>A0A427A648_ENSVE</name>
<comment type="caution">
    <text evidence="2">The sequence shown here is derived from an EMBL/GenBank/DDBJ whole genome shotgun (WGS) entry which is preliminary data.</text>
</comment>
<evidence type="ECO:0000313" key="3">
    <source>
        <dbReference type="Proteomes" id="UP000287651"/>
    </source>
</evidence>
<dbReference type="EMBL" id="AMZH03003625">
    <property type="protein sequence ID" value="RRT71727.1"/>
    <property type="molecule type" value="Genomic_DNA"/>
</dbReference>
<sequence>MVPPSVIGVHVYTPVQVWTESPPICGCERNPEERETSVSNLLLPGDVGPAGAWVLPDMWARPLRREEGGGKEGCRYKYPQTVTGKRGGVRLSKNHSRQFIHIPGLIFGGAQSSSNSSVRAFVQEERTDPPRRSRPEVGLGVSRLSTEVTLRTRDSSPS</sequence>
<gene>
    <name evidence="2" type="ORF">B296_00011736</name>
</gene>
<dbReference type="Proteomes" id="UP000287651">
    <property type="component" value="Unassembled WGS sequence"/>
</dbReference>
<feature type="compositionally biased region" description="Basic and acidic residues" evidence="1">
    <location>
        <begin position="122"/>
        <end position="135"/>
    </location>
</feature>
<evidence type="ECO:0000256" key="1">
    <source>
        <dbReference type="SAM" id="MobiDB-lite"/>
    </source>
</evidence>
<evidence type="ECO:0000313" key="2">
    <source>
        <dbReference type="EMBL" id="RRT71727.1"/>
    </source>
</evidence>
<accession>A0A427A648</accession>
<protein>
    <submittedName>
        <fullName evidence="2">Uncharacterized protein</fullName>
    </submittedName>
</protein>
<feature type="region of interest" description="Disordered" evidence="1">
    <location>
        <begin position="117"/>
        <end position="158"/>
    </location>
</feature>
<dbReference type="AlphaFoldDB" id="A0A427A648"/>
<proteinExistence type="predicted"/>
<organism evidence="2 3">
    <name type="scientific">Ensete ventricosum</name>
    <name type="common">Abyssinian banana</name>
    <name type="synonym">Musa ensete</name>
    <dbReference type="NCBI Taxonomy" id="4639"/>
    <lineage>
        <taxon>Eukaryota</taxon>
        <taxon>Viridiplantae</taxon>
        <taxon>Streptophyta</taxon>
        <taxon>Embryophyta</taxon>
        <taxon>Tracheophyta</taxon>
        <taxon>Spermatophyta</taxon>
        <taxon>Magnoliopsida</taxon>
        <taxon>Liliopsida</taxon>
        <taxon>Zingiberales</taxon>
        <taxon>Musaceae</taxon>
        <taxon>Ensete</taxon>
    </lineage>
</organism>